<dbReference type="Proteomes" id="UP000324800">
    <property type="component" value="Unassembled WGS sequence"/>
</dbReference>
<dbReference type="EMBL" id="SNRW01032719">
    <property type="protein sequence ID" value="KAA6356599.1"/>
    <property type="molecule type" value="Genomic_DNA"/>
</dbReference>
<evidence type="ECO:0000313" key="2">
    <source>
        <dbReference type="EMBL" id="KAA6356599.1"/>
    </source>
</evidence>
<protein>
    <submittedName>
        <fullName evidence="2">Uncharacterized protein</fullName>
    </submittedName>
</protein>
<gene>
    <name evidence="2" type="ORF">EZS28_047874</name>
</gene>
<sequence length="90" mass="9888">MDGKLLWQKNIPETSGIQSSSSSSSQSTSSVQSQLIPQTAKDPLTNWTQLCLQLDMETEQRFAKFFIGANMVEQVEVGISGIPTDIKLVI</sequence>
<proteinExistence type="predicted"/>
<comment type="caution">
    <text evidence="2">The sequence shown here is derived from an EMBL/GenBank/DDBJ whole genome shotgun (WGS) entry which is preliminary data.</text>
</comment>
<reference evidence="2 3" key="1">
    <citation type="submission" date="2019-03" db="EMBL/GenBank/DDBJ databases">
        <title>Single cell metagenomics reveals metabolic interactions within the superorganism composed of flagellate Streblomastix strix and complex community of Bacteroidetes bacteria on its surface.</title>
        <authorList>
            <person name="Treitli S.C."/>
            <person name="Kolisko M."/>
            <person name="Husnik F."/>
            <person name="Keeling P."/>
            <person name="Hampl V."/>
        </authorList>
    </citation>
    <scope>NUCLEOTIDE SEQUENCE [LARGE SCALE GENOMIC DNA]</scope>
    <source>
        <strain evidence="2">ST1C</strain>
    </source>
</reference>
<evidence type="ECO:0000313" key="3">
    <source>
        <dbReference type="Proteomes" id="UP000324800"/>
    </source>
</evidence>
<evidence type="ECO:0000256" key="1">
    <source>
        <dbReference type="SAM" id="MobiDB-lite"/>
    </source>
</evidence>
<accession>A0A5J4TEP6</accession>
<organism evidence="2 3">
    <name type="scientific">Streblomastix strix</name>
    <dbReference type="NCBI Taxonomy" id="222440"/>
    <lineage>
        <taxon>Eukaryota</taxon>
        <taxon>Metamonada</taxon>
        <taxon>Preaxostyla</taxon>
        <taxon>Oxymonadida</taxon>
        <taxon>Streblomastigidae</taxon>
        <taxon>Streblomastix</taxon>
    </lineage>
</organism>
<name>A0A5J4TEP6_9EUKA</name>
<feature type="compositionally biased region" description="Low complexity" evidence="1">
    <location>
        <begin position="18"/>
        <end position="34"/>
    </location>
</feature>
<dbReference type="AlphaFoldDB" id="A0A5J4TEP6"/>
<feature type="region of interest" description="Disordered" evidence="1">
    <location>
        <begin position="1"/>
        <end position="37"/>
    </location>
</feature>